<comment type="function">
    <text evidence="2 14 15">Catalyzes the synthesis of activated sulfate.</text>
</comment>
<evidence type="ECO:0000259" key="16">
    <source>
        <dbReference type="Pfam" id="PF01583"/>
    </source>
</evidence>
<dbReference type="AlphaFoldDB" id="A0A7X8TPY3"/>
<keyword evidence="10 14" id="KW-0067">ATP-binding</keyword>
<keyword evidence="8 14" id="KW-0547">Nucleotide-binding</keyword>
<dbReference type="FunFam" id="3.40.50.300:FF:000212">
    <property type="entry name" value="Adenylyl-sulfate kinase"/>
    <property type="match status" value="1"/>
</dbReference>
<dbReference type="CDD" id="cd02027">
    <property type="entry name" value="APSK"/>
    <property type="match status" value="1"/>
</dbReference>
<comment type="caution">
    <text evidence="17">The sequence shown here is derived from an EMBL/GenBank/DDBJ whole genome shotgun (WGS) entry which is preliminary data.</text>
</comment>
<dbReference type="Pfam" id="PF01583">
    <property type="entry name" value="APS_kinase"/>
    <property type="match status" value="1"/>
</dbReference>
<evidence type="ECO:0000256" key="15">
    <source>
        <dbReference type="RuleBase" id="RU004347"/>
    </source>
</evidence>
<proteinExistence type="inferred from homology"/>
<evidence type="ECO:0000256" key="14">
    <source>
        <dbReference type="HAMAP-Rule" id="MF_00065"/>
    </source>
</evidence>
<evidence type="ECO:0000256" key="5">
    <source>
        <dbReference type="ARBA" id="ARBA00012121"/>
    </source>
</evidence>
<evidence type="ECO:0000256" key="11">
    <source>
        <dbReference type="ARBA" id="ARBA00029724"/>
    </source>
</evidence>
<organism evidence="17 18">
    <name type="scientific">Vibrio agarilyticus</name>
    <dbReference type="NCBI Taxonomy" id="2726741"/>
    <lineage>
        <taxon>Bacteria</taxon>
        <taxon>Pseudomonadati</taxon>
        <taxon>Pseudomonadota</taxon>
        <taxon>Gammaproteobacteria</taxon>
        <taxon>Vibrionales</taxon>
        <taxon>Vibrionaceae</taxon>
        <taxon>Vibrio</taxon>
    </lineage>
</organism>
<dbReference type="EC" id="2.7.1.25" evidence="5 14"/>
<evidence type="ECO:0000256" key="3">
    <source>
        <dbReference type="ARBA" id="ARBA00004806"/>
    </source>
</evidence>
<dbReference type="RefSeq" id="WP_168835748.1">
    <property type="nucleotide sequence ID" value="NZ_JABAIK010000005.1"/>
</dbReference>
<evidence type="ECO:0000313" key="17">
    <source>
        <dbReference type="EMBL" id="NLS12666.1"/>
    </source>
</evidence>
<dbReference type="GO" id="GO:0005524">
    <property type="term" value="F:ATP binding"/>
    <property type="evidence" value="ECO:0007669"/>
    <property type="project" value="UniProtKB-UniRule"/>
</dbReference>
<dbReference type="HAMAP" id="MF_00065">
    <property type="entry name" value="Adenylyl_sulf_kinase"/>
    <property type="match status" value="1"/>
</dbReference>
<dbReference type="GO" id="GO:0000103">
    <property type="term" value="P:sulfate assimilation"/>
    <property type="evidence" value="ECO:0007669"/>
    <property type="project" value="UniProtKB-UniRule"/>
</dbReference>
<comment type="similarity">
    <text evidence="4 14 15">Belongs to the APS kinase family.</text>
</comment>
<keyword evidence="9 14" id="KW-0418">Kinase</keyword>
<comment type="catalytic activity">
    <reaction evidence="1 14 15">
        <text>adenosine 5'-phosphosulfate + ATP = 3'-phosphoadenylyl sulfate + ADP + H(+)</text>
        <dbReference type="Rhea" id="RHEA:24152"/>
        <dbReference type="ChEBI" id="CHEBI:15378"/>
        <dbReference type="ChEBI" id="CHEBI:30616"/>
        <dbReference type="ChEBI" id="CHEBI:58243"/>
        <dbReference type="ChEBI" id="CHEBI:58339"/>
        <dbReference type="ChEBI" id="CHEBI:456216"/>
        <dbReference type="EC" id="2.7.1.25"/>
    </reaction>
</comment>
<evidence type="ECO:0000256" key="2">
    <source>
        <dbReference type="ARBA" id="ARBA00002632"/>
    </source>
</evidence>
<dbReference type="SUPFAM" id="SSF52540">
    <property type="entry name" value="P-loop containing nucleoside triphosphate hydrolases"/>
    <property type="match status" value="1"/>
</dbReference>
<evidence type="ECO:0000256" key="4">
    <source>
        <dbReference type="ARBA" id="ARBA00007008"/>
    </source>
</evidence>
<evidence type="ECO:0000256" key="9">
    <source>
        <dbReference type="ARBA" id="ARBA00022777"/>
    </source>
</evidence>
<comment type="pathway">
    <text evidence="3 14 15">Sulfur metabolism; hydrogen sulfide biosynthesis; sulfite from sulfate: step 2/3.</text>
</comment>
<dbReference type="InterPro" id="IPR002891">
    <property type="entry name" value="APS"/>
</dbReference>
<evidence type="ECO:0000256" key="1">
    <source>
        <dbReference type="ARBA" id="ARBA00001823"/>
    </source>
</evidence>
<gene>
    <name evidence="14 17" type="primary">cysC</name>
    <name evidence="17" type="ORF">HGP28_07075</name>
</gene>
<feature type="active site" description="Phosphoserine intermediate" evidence="14">
    <location>
        <position position="118"/>
    </location>
</feature>
<protein>
    <recommendedName>
        <fullName evidence="6 14">Adenylyl-sulfate kinase</fullName>
        <ecNumber evidence="5 14">2.7.1.25</ecNumber>
    </recommendedName>
    <alternativeName>
        <fullName evidence="12 14">APS kinase</fullName>
    </alternativeName>
    <alternativeName>
        <fullName evidence="13 14">ATP adenosine-5'-phosphosulfate 3'-phosphotransferase</fullName>
    </alternativeName>
    <alternativeName>
        <fullName evidence="11 14">Adenosine-5'-phosphosulfate kinase</fullName>
    </alternativeName>
</protein>
<name>A0A7X8TPY3_9VIBR</name>
<dbReference type="PANTHER" id="PTHR11055:SF63">
    <property type="entry name" value="ADENYLYL-SULFATE KINASE 1, CHLOROPLASTIC"/>
    <property type="match status" value="1"/>
</dbReference>
<keyword evidence="18" id="KW-1185">Reference proteome</keyword>
<dbReference type="NCBIfam" id="TIGR00455">
    <property type="entry name" value="apsK"/>
    <property type="match status" value="1"/>
</dbReference>
<dbReference type="GO" id="GO:0070814">
    <property type="term" value="P:hydrogen sulfide biosynthetic process"/>
    <property type="evidence" value="ECO:0007669"/>
    <property type="project" value="UniProtKB-UniRule"/>
</dbReference>
<reference evidence="17 18" key="1">
    <citation type="submission" date="2020-04" db="EMBL/GenBank/DDBJ databases">
        <title>Vibrio sp. SM6, a novel species isolated from seawater.</title>
        <authorList>
            <person name="Wang X."/>
        </authorList>
    </citation>
    <scope>NUCLEOTIDE SEQUENCE [LARGE SCALE GENOMIC DNA]</scope>
    <source>
        <strain evidence="17 18">SM6</strain>
    </source>
</reference>
<keyword evidence="7 14" id="KW-0808">Transferase</keyword>
<dbReference type="Proteomes" id="UP000535589">
    <property type="component" value="Unassembled WGS sequence"/>
</dbReference>
<evidence type="ECO:0000256" key="10">
    <source>
        <dbReference type="ARBA" id="ARBA00022840"/>
    </source>
</evidence>
<feature type="binding site" evidence="14">
    <location>
        <begin position="44"/>
        <end position="51"/>
    </location>
    <ligand>
        <name>ATP</name>
        <dbReference type="ChEBI" id="CHEBI:30616"/>
    </ligand>
</feature>
<evidence type="ECO:0000256" key="8">
    <source>
        <dbReference type="ARBA" id="ARBA00022741"/>
    </source>
</evidence>
<dbReference type="EMBL" id="JABAIK010000005">
    <property type="protein sequence ID" value="NLS12666.1"/>
    <property type="molecule type" value="Genomic_DNA"/>
</dbReference>
<evidence type="ECO:0000256" key="13">
    <source>
        <dbReference type="ARBA" id="ARBA00031464"/>
    </source>
</evidence>
<evidence type="ECO:0000256" key="7">
    <source>
        <dbReference type="ARBA" id="ARBA00022679"/>
    </source>
</evidence>
<dbReference type="InterPro" id="IPR027417">
    <property type="entry name" value="P-loop_NTPase"/>
</dbReference>
<dbReference type="PANTHER" id="PTHR11055">
    <property type="entry name" value="BIFUNCTIONAL 3'-PHOSPHOADENOSINE 5'-PHOSPHOSULFATE SYNTHASE"/>
    <property type="match status" value="1"/>
</dbReference>
<dbReference type="GO" id="GO:0004020">
    <property type="term" value="F:adenylylsulfate kinase activity"/>
    <property type="evidence" value="ECO:0007669"/>
    <property type="project" value="UniProtKB-UniRule"/>
</dbReference>
<accession>A0A7X8TPY3</accession>
<sequence length="211" mass="23464">MTSPYQHKAHDGINQDVVWHTGSITHQERAALKRQVPVVLWFTGLSGSGKSTIANAVEQKLLALGKHSYLLDGDNIRHGLNKDLGFTQADRIENIRRIGEVASLFVDAGSIVLTAFISPFISDREQVRQRLEPHQFIEVFVDTPLAVCESRDPKGLYKKARAGEIKHFTGIDSDYESPTQPEIHLKTDIDSIEACAEKVVNYLAARGYLGL</sequence>
<keyword evidence="14" id="KW-0597">Phosphoprotein</keyword>
<dbReference type="NCBIfam" id="NF003013">
    <property type="entry name" value="PRK03846.1"/>
    <property type="match status" value="1"/>
</dbReference>
<dbReference type="Gene3D" id="3.40.50.300">
    <property type="entry name" value="P-loop containing nucleotide triphosphate hydrolases"/>
    <property type="match status" value="1"/>
</dbReference>
<dbReference type="UniPathway" id="UPA00140">
    <property type="reaction ID" value="UER00205"/>
</dbReference>
<evidence type="ECO:0000256" key="12">
    <source>
        <dbReference type="ARBA" id="ARBA00031393"/>
    </source>
</evidence>
<feature type="domain" description="APS kinase" evidence="16">
    <location>
        <begin position="37"/>
        <end position="186"/>
    </location>
</feature>
<dbReference type="InterPro" id="IPR059117">
    <property type="entry name" value="APS_kinase_dom"/>
</dbReference>
<evidence type="ECO:0000256" key="6">
    <source>
        <dbReference type="ARBA" id="ARBA00018163"/>
    </source>
</evidence>
<evidence type="ECO:0000313" key="18">
    <source>
        <dbReference type="Proteomes" id="UP000535589"/>
    </source>
</evidence>